<keyword evidence="2" id="KW-1185">Reference proteome</keyword>
<dbReference type="EMBL" id="CP034438">
    <property type="protein sequence ID" value="AZN29023.1"/>
    <property type="molecule type" value="Genomic_DNA"/>
</dbReference>
<dbReference type="RefSeq" id="WP_126037997.1">
    <property type="nucleotide sequence ID" value="NZ_CP034438.1"/>
</dbReference>
<evidence type="ECO:0000313" key="2">
    <source>
        <dbReference type="Proteomes" id="UP000270021"/>
    </source>
</evidence>
<dbReference type="Pfam" id="PF11316">
    <property type="entry name" value="Rhamno_transf"/>
    <property type="match status" value="1"/>
</dbReference>
<dbReference type="Proteomes" id="UP000270021">
    <property type="component" value="Chromosome"/>
</dbReference>
<reference evidence="1 2" key="1">
    <citation type="submission" date="2018-12" db="EMBL/GenBank/DDBJ databases">
        <title>Complete genome sequence of Flaviflexus salsibiostraticola KCTC 33148.</title>
        <authorList>
            <person name="Bae J.-W."/>
        </authorList>
    </citation>
    <scope>NUCLEOTIDE SEQUENCE [LARGE SCALE GENOMIC DNA]</scope>
    <source>
        <strain evidence="1 2">KCTC 33148</strain>
    </source>
</reference>
<dbReference type="AlphaFoldDB" id="A0A3Q8WS58"/>
<accession>A0A3Q8WS58</accession>
<dbReference type="OrthoDB" id="9771846at2"/>
<dbReference type="InterPro" id="IPR021466">
    <property type="entry name" value="Put_rhamnosyl_transferase"/>
</dbReference>
<sequence>MRPTLDHVLLTRFNLPSPGAESLIRARDGWLRERVGLFEDRCLPSVRAQTAPVTWIVYFDPESPTWLKEWIAGAATRGGFRPLYRAEVGREALIADLRKATGALGDVLVTTNLDNDDALSADFAARIQNSIESAERHAIFLRNGLILKDGRLYRHVDRNNAFCSVAEPWDSPVTAWADWHTRLAGQMPSTVLGGPPAWLQVVHGNNVSNRVRGVLTTPAAHASGFGELLAGLDQPSRAALLADRLIVAPLRSAKLGARRLAKNTILPILGKERFDRLKHSLAVVSARVRR</sequence>
<organism evidence="1 2">
    <name type="scientific">Flaviflexus salsibiostraticola</name>
    <dbReference type="NCBI Taxonomy" id="1282737"/>
    <lineage>
        <taxon>Bacteria</taxon>
        <taxon>Bacillati</taxon>
        <taxon>Actinomycetota</taxon>
        <taxon>Actinomycetes</taxon>
        <taxon>Actinomycetales</taxon>
        <taxon>Actinomycetaceae</taxon>
        <taxon>Flaviflexus</taxon>
    </lineage>
</organism>
<proteinExistence type="predicted"/>
<name>A0A3Q8WS58_9ACTO</name>
<evidence type="ECO:0000313" key="1">
    <source>
        <dbReference type="EMBL" id="AZN29023.1"/>
    </source>
</evidence>
<protein>
    <recommendedName>
        <fullName evidence="3">Glycosyl transferase</fullName>
    </recommendedName>
</protein>
<evidence type="ECO:0008006" key="3">
    <source>
        <dbReference type="Google" id="ProtNLM"/>
    </source>
</evidence>
<gene>
    <name evidence="1" type="ORF">EJO69_00960</name>
</gene>
<dbReference type="KEGG" id="fsl:EJO69_00960"/>